<dbReference type="Gene3D" id="3.30.70.580">
    <property type="entry name" value="Pseudouridine synthase I, catalytic domain, N-terminal subdomain"/>
    <property type="match status" value="1"/>
</dbReference>
<feature type="non-terminal residue" evidence="6">
    <location>
        <position position="267"/>
    </location>
</feature>
<dbReference type="InterPro" id="IPR020097">
    <property type="entry name" value="PsdUridine_synth_TruA_a/b_dom"/>
</dbReference>
<dbReference type="GO" id="GO:0160147">
    <property type="term" value="F:tRNA pseudouridine(38-40) synthase activity"/>
    <property type="evidence" value="ECO:0007669"/>
    <property type="project" value="UniProtKB-EC"/>
</dbReference>
<dbReference type="PIRSF" id="PIRSF001430">
    <property type="entry name" value="tRNA_psdUrid_synth"/>
    <property type="match status" value="1"/>
</dbReference>
<dbReference type="PANTHER" id="PTHR11142:SF0">
    <property type="entry name" value="TRNA PSEUDOURIDINE SYNTHASE-LIKE 1"/>
    <property type="match status" value="1"/>
</dbReference>
<dbReference type="HAMAP" id="MF_00171">
    <property type="entry name" value="TruA"/>
    <property type="match status" value="1"/>
</dbReference>
<keyword evidence="2 4" id="KW-0819">tRNA processing</keyword>
<dbReference type="CDD" id="cd02570">
    <property type="entry name" value="PseudoU_synth_EcTruA"/>
    <property type="match status" value="1"/>
</dbReference>
<protein>
    <recommendedName>
        <fullName evidence="4">tRNA pseudouridine synthase</fullName>
        <ecNumber evidence="4">5.4.99.12</ecNumber>
    </recommendedName>
</protein>
<organism evidence="6 7">
    <name type="scientific">Acidiferrimicrobium australe</name>
    <dbReference type="NCBI Taxonomy" id="2664430"/>
    <lineage>
        <taxon>Bacteria</taxon>
        <taxon>Bacillati</taxon>
        <taxon>Actinomycetota</taxon>
        <taxon>Acidimicrobiia</taxon>
        <taxon>Acidimicrobiales</taxon>
        <taxon>Acidimicrobiaceae</taxon>
        <taxon>Acidiferrimicrobium</taxon>
    </lineage>
</organism>
<keyword evidence="7" id="KW-1185">Reference proteome</keyword>
<reference evidence="6 7" key="1">
    <citation type="submission" date="2019-11" db="EMBL/GenBank/DDBJ databases">
        <title>Acidiferrimicrobium australis gen. nov., sp. nov., an acidophilic and obligately heterotrophic, member of the Actinobacteria that catalyses dissimilatory oxido- reduction of iron isolated from metal-rich acidic water in Chile.</title>
        <authorList>
            <person name="Gonzalez D."/>
            <person name="Huber K."/>
            <person name="Hedrich S."/>
            <person name="Rojas-Villalobos C."/>
            <person name="Quatrini R."/>
            <person name="Dinamarca M.A."/>
            <person name="Schwarz A."/>
            <person name="Canales C."/>
            <person name="Nancucheo I."/>
        </authorList>
    </citation>
    <scope>NUCLEOTIDE SEQUENCE [LARGE SCALE GENOMIC DNA]</scope>
    <source>
        <strain evidence="6 7">USS-CCA1</strain>
    </source>
</reference>
<dbReference type="PANTHER" id="PTHR11142">
    <property type="entry name" value="PSEUDOURIDYLATE SYNTHASE"/>
    <property type="match status" value="1"/>
</dbReference>
<dbReference type="EC" id="5.4.99.12" evidence="4"/>
<evidence type="ECO:0000256" key="3">
    <source>
        <dbReference type="ARBA" id="ARBA00023235"/>
    </source>
</evidence>
<evidence type="ECO:0000313" key="6">
    <source>
        <dbReference type="EMBL" id="MST33123.1"/>
    </source>
</evidence>
<dbReference type="InterPro" id="IPR020103">
    <property type="entry name" value="PsdUridine_synth_cat_dom_sf"/>
</dbReference>
<gene>
    <name evidence="6" type="primary">truA</name>
    <name evidence="6" type="ORF">GHK86_10380</name>
</gene>
<keyword evidence="3 4" id="KW-0413">Isomerase</keyword>
<evidence type="ECO:0000256" key="4">
    <source>
        <dbReference type="RuleBase" id="RU003792"/>
    </source>
</evidence>
<accession>A0ABW9QTV1</accession>
<evidence type="ECO:0000256" key="1">
    <source>
        <dbReference type="ARBA" id="ARBA00009375"/>
    </source>
</evidence>
<comment type="catalytic activity">
    <reaction evidence="4">
        <text>uridine(38/39/40) in tRNA = pseudouridine(38/39/40) in tRNA</text>
        <dbReference type="Rhea" id="RHEA:22376"/>
        <dbReference type="Rhea" id="RHEA-COMP:10085"/>
        <dbReference type="Rhea" id="RHEA-COMP:10087"/>
        <dbReference type="ChEBI" id="CHEBI:65314"/>
        <dbReference type="ChEBI" id="CHEBI:65315"/>
        <dbReference type="EC" id="5.4.99.12"/>
    </reaction>
</comment>
<sequence>MTLFSEQAGPEAPAAVTTEPVARVRLLVAYLGAGFRGFALQPGQRTVAGVLVAALERHLRHTVEMVCAGRTDAGVHAWGQVVTLDVRAGADLRALVRSLNRALHGEVVVRAAAWAEPGFDARHSATSRRYRYSVLNRPVADPFRAQVTWHVERPLDLAAMRLACDPLFGEHDFASFCRRPAPEASLVRRVGDARWVDEGDGVLRFEIEASSFCHQMVRSVVGMMVEVGKGKKRAGEVAGIIGARDRSAAGGMAPPQGLCLWQVGYGG</sequence>
<dbReference type="Proteomes" id="UP000437736">
    <property type="component" value="Unassembled WGS sequence"/>
</dbReference>
<evidence type="ECO:0000259" key="5">
    <source>
        <dbReference type="Pfam" id="PF01416"/>
    </source>
</evidence>
<dbReference type="EMBL" id="WJHE01000491">
    <property type="protein sequence ID" value="MST33123.1"/>
    <property type="molecule type" value="Genomic_DNA"/>
</dbReference>
<dbReference type="SUPFAM" id="SSF55120">
    <property type="entry name" value="Pseudouridine synthase"/>
    <property type="match status" value="1"/>
</dbReference>
<feature type="domain" description="Pseudouridine synthase I TruA alpha/beta" evidence="5">
    <location>
        <begin position="163"/>
        <end position="265"/>
    </location>
</feature>
<dbReference type="InterPro" id="IPR020094">
    <property type="entry name" value="TruA/RsuA/RluB/E/F_N"/>
</dbReference>
<name>A0ABW9QTV1_9ACTN</name>
<evidence type="ECO:0000313" key="7">
    <source>
        <dbReference type="Proteomes" id="UP000437736"/>
    </source>
</evidence>
<evidence type="ECO:0000256" key="2">
    <source>
        <dbReference type="ARBA" id="ARBA00022694"/>
    </source>
</evidence>
<comment type="caution">
    <text evidence="6">The sequence shown here is derived from an EMBL/GenBank/DDBJ whole genome shotgun (WGS) entry which is preliminary data.</text>
</comment>
<dbReference type="Pfam" id="PF01416">
    <property type="entry name" value="PseudoU_synth_1"/>
    <property type="match status" value="1"/>
</dbReference>
<proteinExistence type="inferred from homology"/>
<comment type="similarity">
    <text evidence="1 4">Belongs to the tRNA pseudouridine synthase TruA family.</text>
</comment>
<dbReference type="InterPro" id="IPR001406">
    <property type="entry name" value="PsdUridine_synth_TruA"/>
</dbReference>
<dbReference type="InterPro" id="IPR020095">
    <property type="entry name" value="PsdUridine_synth_TruA_C"/>
</dbReference>
<dbReference type="Gene3D" id="3.30.70.660">
    <property type="entry name" value="Pseudouridine synthase I, catalytic domain, C-terminal subdomain"/>
    <property type="match status" value="1"/>
</dbReference>
<dbReference type="NCBIfam" id="TIGR00071">
    <property type="entry name" value="hisT_truA"/>
    <property type="match status" value="1"/>
</dbReference>